<protein>
    <recommendedName>
        <fullName evidence="3">DinB-like domain-containing protein</fullName>
    </recommendedName>
</protein>
<sequence length="157" mass="18144">MHTRVFDNVLNGIKDKDAGVRVEGRTNHILWMTGNLVNCRYWLGDILGLDHKDPHEALFKDAKALDPNAEYPSIDTLKKEWHKISAPVYERLLAVTEKELDEAYPFGMNVGFVEENRLNMVGMAMDRESYLFGQLGLMRRILGYEGMKYDMDETIPY</sequence>
<dbReference type="Proteomes" id="UP000321436">
    <property type="component" value="Unassembled WGS sequence"/>
</dbReference>
<keyword evidence="2" id="KW-1185">Reference proteome</keyword>
<organism evidence="1 2">
    <name type="scientific">Chitinophaga cymbidii</name>
    <dbReference type="NCBI Taxonomy" id="1096750"/>
    <lineage>
        <taxon>Bacteria</taxon>
        <taxon>Pseudomonadati</taxon>
        <taxon>Bacteroidota</taxon>
        <taxon>Chitinophagia</taxon>
        <taxon>Chitinophagales</taxon>
        <taxon>Chitinophagaceae</taxon>
        <taxon>Chitinophaga</taxon>
    </lineage>
</organism>
<dbReference type="AlphaFoldDB" id="A0A512RLZ5"/>
<reference evidence="1 2" key="1">
    <citation type="submission" date="2019-07" db="EMBL/GenBank/DDBJ databases">
        <title>Whole genome shotgun sequence of Chitinophaga cymbidii NBRC 109752.</title>
        <authorList>
            <person name="Hosoyama A."/>
            <person name="Uohara A."/>
            <person name="Ohji S."/>
            <person name="Ichikawa N."/>
        </authorList>
    </citation>
    <scope>NUCLEOTIDE SEQUENCE [LARGE SCALE GENOMIC DNA]</scope>
    <source>
        <strain evidence="1 2">NBRC 109752</strain>
    </source>
</reference>
<evidence type="ECO:0008006" key="3">
    <source>
        <dbReference type="Google" id="ProtNLM"/>
    </source>
</evidence>
<gene>
    <name evidence="1" type="ORF">CCY01nite_29870</name>
</gene>
<proteinExistence type="predicted"/>
<accession>A0A512RLZ5</accession>
<comment type="caution">
    <text evidence="1">The sequence shown here is derived from an EMBL/GenBank/DDBJ whole genome shotgun (WGS) entry which is preliminary data.</text>
</comment>
<evidence type="ECO:0000313" key="2">
    <source>
        <dbReference type="Proteomes" id="UP000321436"/>
    </source>
</evidence>
<name>A0A512RLZ5_9BACT</name>
<evidence type="ECO:0000313" key="1">
    <source>
        <dbReference type="EMBL" id="GEP96727.1"/>
    </source>
</evidence>
<dbReference type="SUPFAM" id="SSF109854">
    <property type="entry name" value="DinB/YfiT-like putative metalloenzymes"/>
    <property type="match status" value="1"/>
</dbReference>
<dbReference type="InterPro" id="IPR034660">
    <property type="entry name" value="DinB/YfiT-like"/>
</dbReference>
<dbReference type="Gene3D" id="1.20.120.450">
    <property type="entry name" value="dinb family like domain"/>
    <property type="match status" value="1"/>
</dbReference>
<dbReference type="EMBL" id="BKAU01000002">
    <property type="protein sequence ID" value="GEP96727.1"/>
    <property type="molecule type" value="Genomic_DNA"/>
</dbReference>